<dbReference type="AlphaFoldDB" id="A0A8R1DGK6"/>
<dbReference type="EnsemblMetazoa" id="CJA01370.1">
    <property type="protein sequence ID" value="CJA01370.1"/>
    <property type="gene ID" value="WBGene00120574"/>
</dbReference>
<keyword evidence="1" id="KW-0472">Membrane</keyword>
<name>A0A8R1DGK6_CAEJA</name>
<reference evidence="2" key="2">
    <citation type="submission" date="2022-06" db="UniProtKB">
        <authorList>
            <consortium name="EnsemblMetazoa"/>
        </authorList>
    </citation>
    <scope>IDENTIFICATION</scope>
    <source>
        <strain evidence="2">DF5081</strain>
    </source>
</reference>
<organism evidence="2 3">
    <name type="scientific">Caenorhabditis japonica</name>
    <dbReference type="NCBI Taxonomy" id="281687"/>
    <lineage>
        <taxon>Eukaryota</taxon>
        <taxon>Metazoa</taxon>
        <taxon>Ecdysozoa</taxon>
        <taxon>Nematoda</taxon>
        <taxon>Chromadorea</taxon>
        <taxon>Rhabditida</taxon>
        <taxon>Rhabditina</taxon>
        <taxon>Rhabditomorpha</taxon>
        <taxon>Rhabditoidea</taxon>
        <taxon>Rhabditidae</taxon>
        <taxon>Peloderinae</taxon>
        <taxon>Caenorhabditis</taxon>
    </lineage>
</organism>
<dbReference type="Gene3D" id="2.60.40.3770">
    <property type="match status" value="1"/>
</dbReference>
<feature type="transmembrane region" description="Helical" evidence="1">
    <location>
        <begin position="178"/>
        <end position="198"/>
    </location>
</feature>
<sequence length="220" mass="24900">MVLKKWSTVTMLSEDRCKATSNEAIGCYSCEAGTTAEVNCYTRNEDTMANVECEKEVFAIRCTPKGHNTNITFFANNAKFRRTCSISCVENSEGFEIKGNMNYSGSIWTSIHRAIRGDTTRYNKINFPDIGHVIDSYIGYMKTVIIVLAIVGIGFLLTYTMIPQAGFKVVKNILKGKLCIFMILIEILFFACQFQHFLIQCVFNVLVQLLVSRHAPTFRH</sequence>
<evidence type="ECO:0000313" key="3">
    <source>
        <dbReference type="Proteomes" id="UP000005237"/>
    </source>
</evidence>
<evidence type="ECO:0008006" key="4">
    <source>
        <dbReference type="Google" id="ProtNLM"/>
    </source>
</evidence>
<keyword evidence="1" id="KW-0812">Transmembrane</keyword>
<protein>
    <recommendedName>
        <fullName evidence="4">Phlebovirus glycoprotein G2 fusion domain-containing protein</fullName>
    </recommendedName>
</protein>
<reference evidence="3" key="1">
    <citation type="submission" date="2010-08" db="EMBL/GenBank/DDBJ databases">
        <authorList>
            <consortium name="Caenorhabditis japonica Sequencing Consortium"/>
            <person name="Wilson R.K."/>
        </authorList>
    </citation>
    <scope>NUCLEOTIDE SEQUENCE [LARGE SCALE GENOMIC DNA]</scope>
    <source>
        <strain evidence="3">DF5081</strain>
    </source>
</reference>
<evidence type="ECO:0000313" key="2">
    <source>
        <dbReference type="EnsemblMetazoa" id="CJA01370.1"/>
    </source>
</evidence>
<feature type="transmembrane region" description="Helical" evidence="1">
    <location>
        <begin position="137"/>
        <end position="157"/>
    </location>
</feature>
<dbReference type="Proteomes" id="UP000005237">
    <property type="component" value="Unassembled WGS sequence"/>
</dbReference>
<keyword evidence="3" id="KW-1185">Reference proteome</keyword>
<proteinExistence type="predicted"/>
<keyword evidence="1" id="KW-1133">Transmembrane helix</keyword>
<evidence type="ECO:0000256" key="1">
    <source>
        <dbReference type="SAM" id="Phobius"/>
    </source>
</evidence>
<accession>A0A8R1DGK6</accession>